<keyword evidence="4 10" id="KW-0347">Helicase</keyword>
<dbReference type="GO" id="GO:0043138">
    <property type="term" value="F:3'-5' DNA helicase activity"/>
    <property type="evidence" value="ECO:0007669"/>
    <property type="project" value="UniProtKB-EC"/>
</dbReference>
<evidence type="ECO:0000256" key="4">
    <source>
        <dbReference type="ARBA" id="ARBA00022806"/>
    </source>
</evidence>
<gene>
    <name evidence="12" type="ORF">D4T97_015630</name>
</gene>
<dbReference type="Proteomes" id="UP000287156">
    <property type="component" value="Unassembled WGS sequence"/>
</dbReference>
<dbReference type="PROSITE" id="PS51198">
    <property type="entry name" value="UVRD_HELICASE_ATP_BIND"/>
    <property type="match status" value="1"/>
</dbReference>
<feature type="binding site" evidence="10">
    <location>
        <begin position="25"/>
        <end position="32"/>
    </location>
    <ligand>
        <name>ATP</name>
        <dbReference type="ChEBI" id="CHEBI:30616"/>
    </ligand>
</feature>
<evidence type="ECO:0000259" key="11">
    <source>
        <dbReference type="PROSITE" id="PS51198"/>
    </source>
</evidence>
<accession>A0A429XVV6</accession>
<evidence type="ECO:0000256" key="10">
    <source>
        <dbReference type="PROSITE-ProRule" id="PRU00560"/>
    </source>
</evidence>
<protein>
    <recommendedName>
        <fullName evidence="8">DNA 3'-5' helicase</fullName>
        <ecNumber evidence="8">5.6.2.4</ecNumber>
    </recommendedName>
</protein>
<dbReference type="Gene3D" id="1.10.10.160">
    <property type="match status" value="1"/>
</dbReference>
<keyword evidence="2 10" id="KW-0547">Nucleotide-binding</keyword>
<feature type="domain" description="UvrD-like helicase ATP-binding" evidence="11">
    <location>
        <begin position="4"/>
        <end position="294"/>
    </location>
</feature>
<organism evidence="12 13">
    <name type="scientific">Siminovitchia acidinfaciens</name>
    <dbReference type="NCBI Taxonomy" id="2321395"/>
    <lineage>
        <taxon>Bacteria</taxon>
        <taxon>Bacillati</taxon>
        <taxon>Bacillota</taxon>
        <taxon>Bacilli</taxon>
        <taxon>Bacillales</taxon>
        <taxon>Bacillaceae</taxon>
        <taxon>Siminovitchia</taxon>
    </lineage>
</organism>
<dbReference type="InterPro" id="IPR013986">
    <property type="entry name" value="DExx_box_DNA_helicase_dom_sf"/>
</dbReference>
<evidence type="ECO:0000256" key="9">
    <source>
        <dbReference type="ARBA" id="ARBA00048988"/>
    </source>
</evidence>
<dbReference type="InterPro" id="IPR027417">
    <property type="entry name" value="P-loop_NTPase"/>
</dbReference>
<reference evidence="12" key="1">
    <citation type="submission" date="2018-12" db="EMBL/GenBank/DDBJ databases">
        <authorList>
            <person name="Sun L."/>
            <person name="Chen Z."/>
        </authorList>
    </citation>
    <scope>NUCLEOTIDE SEQUENCE [LARGE SCALE GENOMIC DNA]</scope>
    <source>
        <strain evidence="12">3-2-2</strain>
    </source>
</reference>
<evidence type="ECO:0000256" key="5">
    <source>
        <dbReference type="ARBA" id="ARBA00022840"/>
    </source>
</evidence>
<dbReference type="OrthoDB" id="9765670at2"/>
<dbReference type="GO" id="GO:0003677">
    <property type="term" value="F:DNA binding"/>
    <property type="evidence" value="ECO:0007669"/>
    <property type="project" value="InterPro"/>
</dbReference>
<dbReference type="SUPFAM" id="SSF52540">
    <property type="entry name" value="P-loop containing nucleoside triphosphate hydrolases"/>
    <property type="match status" value="1"/>
</dbReference>
<evidence type="ECO:0000256" key="2">
    <source>
        <dbReference type="ARBA" id="ARBA00022741"/>
    </source>
</evidence>
<evidence type="ECO:0000256" key="8">
    <source>
        <dbReference type="ARBA" id="ARBA00034808"/>
    </source>
</evidence>
<keyword evidence="13" id="KW-1185">Reference proteome</keyword>
<evidence type="ECO:0000256" key="6">
    <source>
        <dbReference type="ARBA" id="ARBA00023235"/>
    </source>
</evidence>
<proteinExistence type="inferred from homology"/>
<evidence type="ECO:0000313" key="13">
    <source>
        <dbReference type="Proteomes" id="UP000287156"/>
    </source>
</evidence>
<keyword evidence="3 10" id="KW-0378">Hydrolase</keyword>
<comment type="similarity">
    <text evidence="1">Belongs to the helicase family. UvrD subfamily.</text>
</comment>
<keyword evidence="6" id="KW-0413">Isomerase</keyword>
<evidence type="ECO:0000256" key="3">
    <source>
        <dbReference type="ARBA" id="ARBA00022801"/>
    </source>
</evidence>
<dbReference type="Pfam" id="PF00580">
    <property type="entry name" value="UvrD-helicase"/>
    <property type="match status" value="1"/>
</dbReference>
<name>A0A429XVV6_9BACI</name>
<evidence type="ECO:0000256" key="1">
    <source>
        <dbReference type="ARBA" id="ARBA00009922"/>
    </source>
</evidence>
<dbReference type="GO" id="GO:0005524">
    <property type="term" value="F:ATP binding"/>
    <property type="evidence" value="ECO:0007669"/>
    <property type="project" value="UniProtKB-UniRule"/>
</dbReference>
<dbReference type="GO" id="GO:0005829">
    <property type="term" value="C:cytosol"/>
    <property type="evidence" value="ECO:0007669"/>
    <property type="project" value="TreeGrafter"/>
</dbReference>
<dbReference type="InterPro" id="IPR014017">
    <property type="entry name" value="DNA_helicase_UvrD-like_C"/>
</dbReference>
<comment type="caution">
    <text evidence="12">The sequence shown here is derived from an EMBL/GenBank/DDBJ whole genome shotgun (WGS) entry which is preliminary data.</text>
</comment>
<dbReference type="InterPro" id="IPR014016">
    <property type="entry name" value="UvrD-like_ATP-bd"/>
</dbReference>
<dbReference type="CDD" id="cd18809">
    <property type="entry name" value="SF1_C_RecD"/>
    <property type="match status" value="1"/>
</dbReference>
<sequence>MVKPRITITSDDRLEDIDSPFKVIAGPGAGKTHWLVEHIKNVLLNSTKLSNISKISCITYTTVGAEEVLNRLKDNQDKVDVSTIHSFLYSNIVKPYIHLLKDESGRKLVNIYEMDGHIENVATKGKIYKWQREVNNAGFIRDQKKIKRCLENIDWVLDNGTFILKPRNEYLRRIGRYSIRLEDLHIYKKISWDDGIIHHEDVLYFSYRILKEFPIILEHLSAKYPYMFLDEFQDTNPIQSEIIKWLGDTGTIVGVIGDPAQSIYSFQGASRSDFINFFLPNLNEYVIGNNRRSGERIVEILNHLRQGDTIAQRSTHNQSNNPIYYFECENEIAQTLSDFHNLRRELGMGHDYCILTRNNDSVKRLQNIEVTDVWTSLNEADSDRERLLKSLITAYKLVEDGRNELAVKEVIRSLKTDKNNILKSPFQGSQFIDSLSKRSLAVDLVEFLMSEIKQSFNFTLLVFYQILYEFLKAKGYNLIKITRGNIKTLSEQISIQELIENLILPEEKSTDIRTIHKAKGAEFESVLLYLDDVEEIENIIHPEINSENDDTRIYYVALSRARDLLCLAGPPLTKVNKEKISEFNIIVKKKSHNN</sequence>
<comment type="catalytic activity">
    <reaction evidence="9">
        <text>ATP + H2O = ADP + phosphate + H(+)</text>
        <dbReference type="Rhea" id="RHEA:13065"/>
        <dbReference type="ChEBI" id="CHEBI:15377"/>
        <dbReference type="ChEBI" id="CHEBI:15378"/>
        <dbReference type="ChEBI" id="CHEBI:30616"/>
        <dbReference type="ChEBI" id="CHEBI:43474"/>
        <dbReference type="ChEBI" id="CHEBI:456216"/>
        <dbReference type="EC" id="5.6.2.4"/>
    </reaction>
</comment>
<dbReference type="AlphaFoldDB" id="A0A429XVV6"/>
<keyword evidence="5 10" id="KW-0067">ATP-binding</keyword>
<dbReference type="RefSeq" id="WP_126051700.1">
    <property type="nucleotide sequence ID" value="NZ_QYTV02000008.1"/>
</dbReference>
<dbReference type="InterPro" id="IPR000212">
    <property type="entry name" value="DNA_helicase_UvrD/REP"/>
</dbReference>
<evidence type="ECO:0000313" key="12">
    <source>
        <dbReference type="EMBL" id="RST72491.1"/>
    </source>
</evidence>
<dbReference type="GO" id="GO:0000725">
    <property type="term" value="P:recombinational repair"/>
    <property type="evidence" value="ECO:0007669"/>
    <property type="project" value="TreeGrafter"/>
</dbReference>
<dbReference type="PANTHER" id="PTHR11070">
    <property type="entry name" value="UVRD / RECB / PCRA DNA HELICASE FAMILY MEMBER"/>
    <property type="match status" value="1"/>
</dbReference>
<comment type="catalytic activity">
    <reaction evidence="7">
        <text>Couples ATP hydrolysis with the unwinding of duplex DNA by translocating in the 3'-5' direction.</text>
        <dbReference type="EC" id="5.6.2.4"/>
    </reaction>
</comment>
<dbReference type="EMBL" id="QYTV02000008">
    <property type="protein sequence ID" value="RST72491.1"/>
    <property type="molecule type" value="Genomic_DNA"/>
</dbReference>
<dbReference type="PANTHER" id="PTHR11070:SF3">
    <property type="entry name" value="DNA 3'-5' HELICASE"/>
    <property type="match status" value="1"/>
</dbReference>
<dbReference type="Pfam" id="PF13361">
    <property type="entry name" value="UvrD_C"/>
    <property type="match status" value="1"/>
</dbReference>
<evidence type="ECO:0000256" key="7">
    <source>
        <dbReference type="ARBA" id="ARBA00034617"/>
    </source>
</evidence>
<dbReference type="GO" id="GO:0016887">
    <property type="term" value="F:ATP hydrolysis activity"/>
    <property type="evidence" value="ECO:0007669"/>
    <property type="project" value="RHEA"/>
</dbReference>
<dbReference type="Gene3D" id="3.40.50.300">
    <property type="entry name" value="P-loop containing nucleotide triphosphate hydrolases"/>
    <property type="match status" value="2"/>
</dbReference>
<dbReference type="EC" id="5.6.2.4" evidence="8"/>